<dbReference type="GO" id="GO:0016787">
    <property type="term" value="F:hydrolase activity"/>
    <property type="evidence" value="ECO:0007669"/>
    <property type="project" value="UniProtKB-KW"/>
</dbReference>
<dbReference type="RefSeq" id="WP_263995713.1">
    <property type="nucleotide sequence ID" value="NZ_JACKVK010000008.1"/>
</dbReference>
<dbReference type="EMBL" id="JACKVK010000008">
    <property type="protein sequence ID" value="MCV7420925.1"/>
    <property type="molecule type" value="Genomic_DNA"/>
</dbReference>
<proteinExistence type="predicted"/>
<dbReference type="Proteomes" id="UP001141629">
    <property type="component" value="Unassembled WGS sequence"/>
</dbReference>
<gene>
    <name evidence="1" type="ORF">H7K45_10285</name>
</gene>
<name>A0A9X2YYM3_9MYCO</name>
<dbReference type="InterPro" id="IPR029058">
    <property type="entry name" value="AB_hydrolase_fold"/>
</dbReference>
<dbReference type="AlphaFoldDB" id="A0A9X2YYM3"/>
<evidence type="ECO:0000313" key="1">
    <source>
        <dbReference type="EMBL" id="MCV7420925.1"/>
    </source>
</evidence>
<keyword evidence="1" id="KW-0378">Hydrolase</keyword>
<reference evidence="1" key="2">
    <citation type="journal article" date="2022" name="BMC Genomics">
        <title>Comparative genome analysis of mycobacteria focusing on tRNA and non-coding RNA.</title>
        <authorList>
            <person name="Behra P.R.K."/>
            <person name="Pettersson B.M.F."/>
            <person name="Ramesh M."/>
            <person name="Das S."/>
            <person name="Dasgupta S."/>
            <person name="Kirsebom L.A."/>
        </authorList>
    </citation>
    <scope>NUCLEOTIDE SEQUENCE</scope>
    <source>
        <strain evidence="1">DSM 44838</strain>
    </source>
</reference>
<keyword evidence="2" id="KW-1185">Reference proteome</keyword>
<comment type="caution">
    <text evidence="1">The sequence shown here is derived from an EMBL/GenBank/DDBJ whole genome shotgun (WGS) entry which is preliminary data.</text>
</comment>
<dbReference type="Gene3D" id="3.40.50.1820">
    <property type="entry name" value="alpha/beta hydrolase"/>
    <property type="match status" value="1"/>
</dbReference>
<dbReference type="SUPFAM" id="SSF53474">
    <property type="entry name" value="alpha/beta-Hydrolases"/>
    <property type="match status" value="1"/>
</dbReference>
<reference evidence="1" key="1">
    <citation type="submission" date="2020-07" db="EMBL/GenBank/DDBJ databases">
        <authorList>
            <person name="Pettersson B.M.F."/>
            <person name="Behra P.R.K."/>
            <person name="Ramesh M."/>
            <person name="Das S."/>
            <person name="Dasgupta S."/>
            <person name="Kirsebom L.A."/>
        </authorList>
    </citation>
    <scope>NUCLEOTIDE SEQUENCE</scope>
    <source>
        <strain evidence="1">DSM 44838</strain>
    </source>
</reference>
<organism evidence="1 2">
    <name type="scientific">Mycobacterium yunnanensis</name>
    <dbReference type="NCBI Taxonomy" id="368477"/>
    <lineage>
        <taxon>Bacteria</taxon>
        <taxon>Bacillati</taxon>
        <taxon>Actinomycetota</taxon>
        <taxon>Actinomycetes</taxon>
        <taxon>Mycobacteriales</taxon>
        <taxon>Mycobacteriaceae</taxon>
        <taxon>Mycobacterium</taxon>
    </lineage>
</organism>
<evidence type="ECO:0000313" key="2">
    <source>
        <dbReference type="Proteomes" id="UP001141629"/>
    </source>
</evidence>
<protein>
    <submittedName>
        <fullName evidence="1">Alpha/beta hydrolase</fullName>
    </submittedName>
</protein>
<accession>A0A9X2YYM3</accession>
<sequence>MTPGVLREFVALDSPTARRAGSGGHPCQGVYHRGVGRKPKIGMIAAHYQIDFSEHYLADYMATRGVGFLGWNTRFRGNESSFLLDHALVDVGAGVRWLREVQHLETIVLLGNSGGGSLMAAYQSQAVDPHVTPSAGMRPAAGLGELLPAEGYVASAAHPGRPEVLTAWMDASVVDENDPVATDAGLDLFRQGNGPPFSPEFVVRYRDAQTARNHAITDWVLEEMKRVRAAGFSDRAFTVHRTWADPRMVDPTLEPTKRPPNTCYAGVPATANRSARGIAAACTLRNWLGMWSLRTAQTSAEPHLARVDCPALIINADQDTGVYPSDARRIHDALASADKTLCSMDTDHYFTTPGARSEQADTITRWIAKRWR</sequence>